<name>A0ACB6QAQ9_9PLEO</name>
<comment type="caution">
    <text evidence="1">The sequence shown here is derived from an EMBL/GenBank/DDBJ whole genome shotgun (WGS) entry which is preliminary data.</text>
</comment>
<reference evidence="1" key="1">
    <citation type="journal article" date="2020" name="Stud. Mycol.">
        <title>101 Dothideomycetes genomes: a test case for predicting lifestyles and emergence of pathogens.</title>
        <authorList>
            <person name="Haridas S."/>
            <person name="Albert R."/>
            <person name="Binder M."/>
            <person name="Bloem J."/>
            <person name="Labutti K."/>
            <person name="Salamov A."/>
            <person name="Andreopoulos B."/>
            <person name="Baker S."/>
            <person name="Barry K."/>
            <person name="Bills G."/>
            <person name="Bluhm B."/>
            <person name="Cannon C."/>
            <person name="Castanera R."/>
            <person name="Culley D."/>
            <person name="Daum C."/>
            <person name="Ezra D."/>
            <person name="Gonzalez J."/>
            <person name="Henrissat B."/>
            <person name="Kuo A."/>
            <person name="Liang C."/>
            <person name="Lipzen A."/>
            <person name="Lutzoni F."/>
            <person name="Magnuson J."/>
            <person name="Mondo S."/>
            <person name="Nolan M."/>
            <person name="Ohm R."/>
            <person name="Pangilinan J."/>
            <person name="Park H.-J."/>
            <person name="Ramirez L."/>
            <person name="Alfaro M."/>
            <person name="Sun H."/>
            <person name="Tritt A."/>
            <person name="Yoshinaga Y."/>
            <person name="Zwiers L.-H."/>
            <person name="Turgeon B."/>
            <person name="Goodwin S."/>
            <person name="Spatafora J."/>
            <person name="Crous P."/>
            <person name="Grigoriev I."/>
        </authorList>
    </citation>
    <scope>NUCLEOTIDE SEQUENCE</scope>
    <source>
        <strain evidence="1">ATCC 200398</strain>
    </source>
</reference>
<protein>
    <submittedName>
        <fullName evidence="1">Uncharacterized protein</fullName>
    </submittedName>
</protein>
<sequence>MKPSNAHRSSADITDRQTLAEPPSPAPTYCSTFHSEKDYPTTPKQIFNSLNNDSKYHPSPTSTSKFSTFSTKNEKGAFIPCEEPFDTNHPHYAPPSPQLPPRTPSRSQKAKRRLPSLRLLLPWTLALIFFLTTLWYTSILVGVRFLDILHPDSAHDQPINIVINDLNGAPSVVISTEPTFVLTSLARVPTATLKPAASGNEQDPNLGTNTVTSKPVVVVTTASATFVTITKRGT</sequence>
<organism evidence="1 2">
    <name type="scientific">Lindgomyces ingoldianus</name>
    <dbReference type="NCBI Taxonomy" id="673940"/>
    <lineage>
        <taxon>Eukaryota</taxon>
        <taxon>Fungi</taxon>
        <taxon>Dikarya</taxon>
        <taxon>Ascomycota</taxon>
        <taxon>Pezizomycotina</taxon>
        <taxon>Dothideomycetes</taxon>
        <taxon>Pleosporomycetidae</taxon>
        <taxon>Pleosporales</taxon>
        <taxon>Lindgomycetaceae</taxon>
        <taxon>Lindgomyces</taxon>
    </lineage>
</organism>
<proteinExistence type="predicted"/>
<accession>A0ACB6QAQ9</accession>
<gene>
    <name evidence="1" type="ORF">BDR25DRAFT_108753</name>
</gene>
<evidence type="ECO:0000313" key="1">
    <source>
        <dbReference type="EMBL" id="KAF2463467.1"/>
    </source>
</evidence>
<dbReference type="EMBL" id="MU003550">
    <property type="protein sequence ID" value="KAF2463467.1"/>
    <property type="molecule type" value="Genomic_DNA"/>
</dbReference>
<keyword evidence="2" id="KW-1185">Reference proteome</keyword>
<evidence type="ECO:0000313" key="2">
    <source>
        <dbReference type="Proteomes" id="UP000799755"/>
    </source>
</evidence>
<dbReference type="Proteomes" id="UP000799755">
    <property type="component" value="Unassembled WGS sequence"/>
</dbReference>